<sequence>MLETFEILEKLGEGGMGEVFRARNRATGVEVAIKVLRSNFATETRYRESFNREVRAIATLNHPAIVKVLDYGTTTEACQAALPDAPTGSLWLAMELAHGALEEAPLPPDWASLRRLLLEVLDALAHSHARGIIHRDLKPANVLWTPDEAGHARWMLSDYGIAHIQDPSFSSQTADIHSLAAGTPTYMAPEQLHGHWRDYGPWTDLYALGCMAYLLSSGRAPFEGDTLMAIAMQHLTAEMPPLRARIALPDGFENWVRRLLSRDISRRYRRAADAARGLLLLGEPELDPNAPAPAATLEEATLPHALTLAFYRDSETLDALDLPALAIKTALLDTHQLEAMAHHDRVDTSTQPAPSGPQRPVRIARSVAPPPDWRAPELPQLSDLTLGLGKGLFGIRDARFIGRQEERDLLWRHLREVHREGKARVILLRGDAGMGKTRQMDWLATRAEELGVATALRATHSPIMGPNDGMPRALQSFFGATGLSGEKTARRIDHALQTHWELSPGPHLSEGLASWIAPDAARPPSLTSPLERYALLEEVIHLIGAERPIILGLDDVQWGQEALGFALHALNTREEKNLPLLIVATVRPEGLDERLAERQLLDLLDAHEHCETLDLQPLAPAHQRQLVRDLLGLEDTLVRQICGRTAGIPLFAVQLIEDWVHTGALQSSPYGYVLREGAPFDDDLRALLARRIDALIASRPDPQAARWALEVAAALGIDIDQQEWQLICDRLDIPPDPGLLDELLLRAMAGLRPGGWHFRLPLYRDVIESISAATPRWRRIHRCAATVLTGASHGSASLAERRARHLLAAEAFEEALPLLWQANQHHMLRSAYLPSLAILERIDHCQDALQLEASHPERARAWIARAEAERYMGAFRSARELLGRALDLGEALPAAYRADAHRVLANIENFSNHPDLALAHYRRALDLFHRAKDDRGTARCLHGLGWILAGLGDVSAARQAFVDGHQIAERSGELLEAAWCVHGIAETHIRTWDAEGLPFAQRAHQLFEASGSRSGLALSLRTLGDFARYRGDLSQARQCYRQARHLAHSIGHVLSSLTDSLLGFCDLEEGNYAQAERRFAAFESSPQNLMFPLYRPIGAIGSLVVAACHDDLDGVDAHLDALQATLDARTPMARDFSIFLEQAAELLLSGQRFERAARALELSALCVERVAPARAEALRARRSELLDSSPAG</sequence>
<dbReference type="SUPFAM" id="SSF48452">
    <property type="entry name" value="TPR-like"/>
    <property type="match status" value="1"/>
</dbReference>
<evidence type="ECO:0000313" key="7">
    <source>
        <dbReference type="EMBL" id="TXD32030.1"/>
    </source>
</evidence>
<dbReference type="Pfam" id="PF00069">
    <property type="entry name" value="Pkinase"/>
    <property type="match status" value="1"/>
</dbReference>
<dbReference type="InterPro" id="IPR000719">
    <property type="entry name" value="Prot_kinase_dom"/>
</dbReference>
<dbReference type="GO" id="GO:0005524">
    <property type="term" value="F:ATP binding"/>
    <property type="evidence" value="ECO:0007669"/>
    <property type="project" value="UniProtKB-UniRule"/>
</dbReference>
<reference evidence="7 8" key="1">
    <citation type="submission" date="2019-08" db="EMBL/GenBank/DDBJ databases">
        <title>Bradymonadales sp. TMQ2.</title>
        <authorList>
            <person name="Liang Q."/>
        </authorList>
    </citation>
    <scope>NUCLEOTIDE SEQUENCE [LARGE SCALE GENOMIC DNA]</scope>
    <source>
        <strain evidence="7 8">TMQ2</strain>
    </source>
</reference>
<dbReference type="InterPro" id="IPR027417">
    <property type="entry name" value="P-loop_NTPase"/>
</dbReference>
<dbReference type="InterPro" id="IPR011009">
    <property type="entry name" value="Kinase-like_dom_sf"/>
</dbReference>
<evidence type="ECO:0000259" key="6">
    <source>
        <dbReference type="PROSITE" id="PS50011"/>
    </source>
</evidence>
<dbReference type="InterPro" id="IPR017441">
    <property type="entry name" value="Protein_kinase_ATP_BS"/>
</dbReference>
<evidence type="ECO:0000313" key="8">
    <source>
        <dbReference type="Proteomes" id="UP000321046"/>
    </source>
</evidence>
<keyword evidence="4 5" id="KW-0067">ATP-binding</keyword>
<feature type="domain" description="Protein kinase" evidence="6">
    <location>
        <begin position="5"/>
        <end position="279"/>
    </location>
</feature>
<dbReference type="Proteomes" id="UP000321046">
    <property type="component" value="Unassembled WGS sequence"/>
</dbReference>
<dbReference type="SMART" id="SM00028">
    <property type="entry name" value="TPR"/>
    <property type="match status" value="4"/>
</dbReference>
<evidence type="ECO:0000256" key="3">
    <source>
        <dbReference type="ARBA" id="ARBA00022777"/>
    </source>
</evidence>
<organism evidence="7 8">
    <name type="scientific">Lujinxingia vulgaris</name>
    <dbReference type="NCBI Taxonomy" id="2600176"/>
    <lineage>
        <taxon>Bacteria</taxon>
        <taxon>Deltaproteobacteria</taxon>
        <taxon>Bradymonadales</taxon>
        <taxon>Lujinxingiaceae</taxon>
        <taxon>Lujinxingia</taxon>
    </lineage>
</organism>
<dbReference type="PROSITE" id="PS00107">
    <property type="entry name" value="PROTEIN_KINASE_ATP"/>
    <property type="match status" value="1"/>
</dbReference>
<dbReference type="EMBL" id="VOSL01000141">
    <property type="protein sequence ID" value="TXD32030.1"/>
    <property type="molecule type" value="Genomic_DNA"/>
</dbReference>
<dbReference type="PANTHER" id="PTHR43289">
    <property type="entry name" value="MITOGEN-ACTIVATED PROTEIN KINASE KINASE KINASE 20-RELATED"/>
    <property type="match status" value="1"/>
</dbReference>
<dbReference type="Gene3D" id="1.25.40.10">
    <property type="entry name" value="Tetratricopeptide repeat domain"/>
    <property type="match status" value="2"/>
</dbReference>
<dbReference type="Gene3D" id="1.10.510.10">
    <property type="entry name" value="Transferase(Phosphotransferase) domain 1"/>
    <property type="match status" value="1"/>
</dbReference>
<dbReference type="InterPro" id="IPR019734">
    <property type="entry name" value="TPR_rpt"/>
</dbReference>
<dbReference type="InterPro" id="IPR011990">
    <property type="entry name" value="TPR-like_helical_dom_sf"/>
</dbReference>
<dbReference type="CDD" id="cd14014">
    <property type="entry name" value="STKc_PknB_like"/>
    <property type="match status" value="1"/>
</dbReference>
<gene>
    <name evidence="7" type="ORF">FRC96_19195</name>
</gene>
<dbReference type="RefSeq" id="WP_146976938.1">
    <property type="nucleotide sequence ID" value="NZ_VOSL01000141.1"/>
</dbReference>
<evidence type="ECO:0000256" key="2">
    <source>
        <dbReference type="ARBA" id="ARBA00022741"/>
    </source>
</evidence>
<comment type="caution">
    <text evidence="7">The sequence shown here is derived from an EMBL/GenBank/DDBJ whole genome shotgun (WGS) entry which is preliminary data.</text>
</comment>
<keyword evidence="2 5" id="KW-0547">Nucleotide-binding</keyword>
<dbReference type="Pfam" id="PF13424">
    <property type="entry name" value="TPR_12"/>
    <property type="match status" value="1"/>
</dbReference>
<feature type="binding site" evidence="5">
    <location>
        <position position="34"/>
    </location>
    <ligand>
        <name>ATP</name>
        <dbReference type="ChEBI" id="CHEBI:30616"/>
    </ligand>
</feature>
<evidence type="ECO:0000256" key="4">
    <source>
        <dbReference type="ARBA" id="ARBA00022840"/>
    </source>
</evidence>
<dbReference type="OrthoDB" id="341967at2"/>
<keyword evidence="1" id="KW-0808">Transferase</keyword>
<dbReference type="GO" id="GO:0004674">
    <property type="term" value="F:protein serine/threonine kinase activity"/>
    <property type="evidence" value="ECO:0007669"/>
    <property type="project" value="TreeGrafter"/>
</dbReference>
<dbReference type="SUPFAM" id="SSF56112">
    <property type="entry name" value="Protein kinase-like (PK-like)"/>
    <property type="match status" value="1"/>
</dbReference>
<evidence type="ECO:0000256" key="1">
    <source>
        <dbReference type="ARBA" id="ARBA00022679"/>
    </source>
</evidence>
<proteinExistence type="predicted"/>
<keyword evidence="3 7" id="KW-0418">Kinase</keyword>
<dbReference type="InterPro" id="IPR041664">
    <property type="entry name" value="AAA_16"/>
</dbReference>
<evidence type="ECO:0000256" key="5">
    <source>
        <dbReference type="PROSITE-ProRule" id="PRU10141"/>
    </source>
</evidence>
<dbReference type="PROSITE" id="PS50011">
    <property type="entry name" value="PROTEIN_KINASE_DOM"/>
    <property type="match status" value="1"/>
</dbReference>
<dbReference type="Gene3D" id="3.30.200.20">
    <property type="entry name" value="Phosphorylase Kinase, domain 1"/>
    <property type="match status" value="1"/>
</dbReference>
<protein>
    <submittedName>
        <fullName evidence="7">Protein kinase</fullName>
    </submittedName>
</protein>
<dbReference type="SUPFAM" id="SSF52540">
    <property type="entry name" value="P-loop containing nucleoside triphosphate hydrolases"/>
    <property type="match status" value="1"/>
</dbReference>
<name>A0A5C6WUG0_9DELT</name>
<dbReference type="PANTHER" id="PTHR43289:SF6">
    <property type="entry name" value="SERINE_THREONINE-PROTEIN KINASE NEKL-3"/>
    <property type="match status" value="1"/>
</dbReference>
<accession>A0A5C6WUG0</accession>
<dbReference type="SMART" id="SM00220">
    <property type="entry name" value="S_TKc"/>
    <property type="match status" value="1"/>
</dbReference>
<dbReference type="AlphaFoldDB" id="A0A5C6WUG0"/>
<dbReference type="Pfam" id="PF13191">
    <property type="entry name" value="AAA_16"/>
    <property type="match status" value="1"/>
</dbReference>